<dbReference type="PANTHER" id="PTHR46696">
    <property type="entry name" value="P450, PUTATIVE (EUROFUNG)-RELATED"/>
    <property type="match status" value="1"/>
</dbReference>
<dbReference type="Proteomes" id="UP000291591">
    <property type="component" value="Unassembled WGS sequence"/>
</dbReference>
<dbReference type="AlphaFoldDB" id="A0A4Q7UY96"/>
<dbReference type="PROSITE" id="PS00086">
    <property type="entry name" value="CYTOCHROME_P450"/>
    <property type="match status" value="1"/>
</dbReference>
<feature type="region of interest" description="Disordered" evidence="3">
    <location>
        <begin position="1"/>
        <end position="21"/>
    </location>
</feature>
<evidence type="ECO:0000256" key="3">
    <source>
        <dbReference type="SAM" id="MobiDB-lite"/>
    </source>
</evidence>
<gene>
    <name evidence="4" type="ORF">EV383_2936</name>
</gene>
<keyword evidence="2" id="KW-0479">Metal-binding</keyword>
<dbReference type="Gene3D" id="1.10.630.10">
    <property type="entry name" value="Cytochrome P450"/>
    <property type="match status" value="1"/>
</dbReference>
<dbReference type="InterPro" id="IPR001128">
    <property type="entry name" value="Cyt_P450"/>
</dbReference>
<evidence type="ECO:0000256" key="2">
    <source>
        <dbReference type="RuleBase" id="RU000461"/>
    </source>
</evidence>
<keyword evidence="2" id="KW-0408">Iron</keyword>
<dbReference type="InterPro" id="IPR017972">
    <property type="entry name" value="Cyt_P450_CS"/>
</dbReference>
<name>A0A4Q7UY96_PSEST</name>
<keyword evidence="5" id="KW-1185">Reference proteome</keyword>
<feature type="compositionally biased region" description="Low complexity" evidence="3">
    <location>
        <begin position="8"/>
        <end position="21"/>
    </location>
</feature>
<organism evidence="4 5">
    <name type="scientific">Pseudonocardia sediminis</name>
    <dbReference type="NCBI Taxonomy" id="1397368"/>
    <lineage>
        <taxon>Bacteria</taxon>
        <taxon>Bacillati</taxon>
        <taxon>Actinomycetota</taxon>
        <taxon>Actinomycetes</taxon>
        <taxon>Pseudonocardiales</taxon>
        <taxon>Pseudonocardiaceae</taxon>
        <taxon>Pseudonocardia</taxon>
    </lineage>
</organism>
<reference evidence="4 5" key="1">
    <citation type="submission" date="2019-02" db="EMBL/GenBank/DDBJ databases">
        <title>Sequencing the genomes of 1000 actinobacteria strains.</title>
        <authorList>
            <person name="Klenk H.-P."/>
        </authorList>
    </citation>
    <scope>NUCLEOTIDE SEQUENCE [LARGE SCALE GENOMIC DNA]</scope>
    <source>
        <strain evidence="4 5">DSM 45779</strain>
    </source>
</reference>
<evidence type="ECO:0000313" key="5">
    <source>
        <dbReference type="Proteomes" id="UP000291591"/>
    </source>
</evidence>
<protein>
    <submittedName>
        <fullName evidence="4">Cytochrome P450</fullName>
    </submittedName>
</protein>
<dbReference type="GO" id="GO:0005506">
    <property type="term" value="F:iron ion binding"/>
    <property type="evidence" value="ECO:0007669"/>
    <property type="project" value="InterPro"/>
</dbReference>
<dbReference type="GO" id="GO:0020037">
    <property type="term" value="F:heme binding"/>
    <property type="evidence" value="ECO:0007669"/>
    <property type="project" value="InterPro"/>
</dbReference>
<proteinExistence type="inferred from homology"/>
<dbReference type="InterPro" id="IPR036396">
    <property type="entry name" value="Cyt_P450_sf"/>
</dbReference>
<dbReference type="OrthoDB" id="502624at2"/>
<comment type="caution">
    <text evidence="4">The sequence shown here is derived from an EMBL/GenBank/DDBJ whole genome shotgun (WGS) entry which is preliminary data.</text>
</comment>
<dbReference type="EMBL" id="SHKL01000001">
    <property type="protein sequence ID" value="RZT86048.1"/>
    <property type="molecule type" value="Genomic_DNA"/>
</dbReference>
<dbReference type="PRINTS" id="PR00359">
    <property type="entry name" value="BP450"/>
</dbReference>
<dbReference type="PANTHER" id="PTHR46696:SF1">
    <property type="entry name" value="CYTOCHROME P450 YJIB-RELATED"/>
    <property type="match status" value="1"/>
</dbReference>
<accession>A0A4Q7UY96</accession>
<dbReference type="GO" id="GO:0004497">
    <property type="term" value="F:monooxygenase activity"/>
    <property type="evidence" value="ECO:0007669"/>
    <property type="project" value="UniProtKB-KW"/>
</dbReference>
<evidence type="ECO:0000313" key="4">
    <source>
        <dbReference type="EMBL" id="RZT86048.1"/>
    </source>
</evidence>
<sequence>MVPVTADPLPRARPLAAGPGARAARRHESRLLFSARPALWALLRAGALAGPVRRVPRLGWLVTDPILARRLLTDHTSTSLLGEGGVGHLWAQVLGDWVLEIFDGPGHADLRARSRDLFTKATSQELVSRVLAPRLGRAGAELAGGGELDVADLSRVLVGRMVADLLGMDRGDDDAAFRALFATGERLAAIALGSTASTHLDPADVTAARAIVDELTVGVADGFATAPPDRLLGRCRELGLNLRETTGLAALLTVAGTETAASAMARTVALLADTGQHRRLGDDRSEELVEAAVREGLRVSTPAPMIGRHVTADIALGPARLRAGDRVLVLTHVADNAAGGFDVDRPYDPRTRHLWFGAGRHQCLGAALARAEITALLETLLDTGRGWRVVRRRYGRRVLIPSYAELTIAAD</sequence>
<dbReference type="SUPFAM" id="SSF48264">
    <property type="entry name" value="Cytochrome P450"/>
    <property type="match status" value="1"/>
</dbReference>
<dbReference type="Pfam" id="PF00067">
    <property type="entry name" value="p450"/>
    <property type="match status" value="1"/>
</dbReference>
<dbReference type="PRINTS" id="PR00385">
    <property type="entry name" value="P450"/>
</dbReference>
<comment type="similarity">
    <text evidence="1 2">Belongs to the cytochrome P450 family.</text>
</comment>
<dbReference type="CDD" id="cd00302">
    <property type="entry name" value="cytochrome_P450"/>
    <property type="match status" value="1"/>
</dbReference>
<dbReference type="InterPro" id="IPR002397">
    <property type="entry name" value="Cyt_P450_B"/>
</dbReference>
<keyword evidence="2" id="KW-0560">Oxidoreductase</keyword>
<keyword evidence="2" id="KW-0503">Monooxygenase</keyword>
<dbReference type="GO" id="GO:0016705">
    <property type="term" value="F:oxidoreductase activity, acting on paired donors, with incorporation or reduction of molecular oxygen"/>
    <property type="evidence" value="ECO:0007669"/>
    <property type="project" value="InterPro"/>
</dbReference>
<keyword evidence="2" id="KW-0349">Heme</keyword>
<evidence type="ECO:0000256" key="1">
    <source>
        <dbReference type="ARBA" id="ARBA00010617"/>
    </source>
</evidence>